<dbReference type="PANTHER" id="PTHR30534:SF0">
    <property type="entry name" value="FLAGELLAR MOTOR SWITCH PROTEIN FLIG"/>
    <property type="match status" value="1"/>
</dbReference>
<dbReference type="SUPFAM" id="SSF48029">
    <property type="entry name" value="FliG"/>
    <property type="match status" value="1"/>
</dbReference>
<dbReference type="AlphaFoldDB" id="H7EMN5"/>
<dbReference type="EMBL" id="AGRW01000051">
    <property type="protein sequence ID" value="EIC01320.1"/>
    <property type="molecule type" value="Genomic_DNA"/>
</dbReference>
<dbReference type="PANTHER" id="PTHR30534">
    <property type="entry name" value="FLAGELLAR MOTOR SWITCH PROTEIN FLIG"/>
    <property type="match status" value="1"/>
</dbReference>
<gene>
    <name evidence="2" type="ORF">TresaDRAFT_0457</name>
</gene>
<keyword evidence="2" id="KW-0282">Flagellum</keyword>
<dbReference type="PATRIC" id="fig|907348.3.peg.2208"/>
<protein>
    <submittedName>
        <fullName evidence="2">Flagellar motor switch protein FliG</fullName>
    </submittedName>
</protein>
<dbReference type="RefSeq" id="WP_002705640.1">
    <property type="nucleotide sequence ID" value="NZ_AGRW01000051.1"/>
</dbReference>
<evidence type="ECO:0000313" key="3">
    <source>
        <dbReference type="Proteomes" id="UP000003571"/>
    </source>
</evidence>
<evidence type="ECO:0000259" key="1">
    <source>
        <dbReference type="Pfam" id="PF01706"/>
    </source>
</evidence>
<dbReference type="Proteomes" id="UP000003571">
    <property type="component" value="Unassembled WGS sequence"/>
</dbReference>
<accession>H7EMN5</accession>
<organism evidence="2 3">
    <name type="scientific">Treponema saccharophilum DSM 2985</name>
    <dbReference type="NCBI Taxonomy" id="907348"/>
    <lineage>
        <taxon>Bacteria</taxon>
        <taxon>Pseudomonadati</taxon>
        <taxon>Spirochaetota</taxon>
        <taxon>Spirochaetia</taxon>
        <taxon>Spirochaetales</taxon>
        <taxon>Treponemataceae</taxon>
        <taxon>Treponema</taxon>
    </lineage>
</organism>
<proteinExistence type="predicted"/>
<keyword evidence="3" id="KW-1185">Reference proteome</keyword>
<sequence>MILFKDFPKAKAEDKARIFRTANFVIVTSIEGRREGLLALEDFRKDDGTIRYPDGFRPLAENQDYAVSLEEKFFSPMLRQIVDGTDQEVLATSFFYLALGSGEKDGALLSLMMGAEGLLSVQRGDNPVVTGDIMKAMMGPLLAADFKLWYDDDSDWHEDDHLKELCDADIFPADYTGEKAHSETAAEELGCAKTDDFEVKDFGDSLLNRARTDFRTYAATLRELILKLGNEKSREALGDYGTEEHVQTLLKVMFSSSFGMGENKLPFEGFLERMMLDDAVNEEHLISAVRRMDKTERSDLYKLLEERGLEELKDRLEKQLYAVKMLASLSDREVQKVLRDTGSGTLARALADDGSEWLGAVKKKILSNMSQRMRAYLMMSEKSLAENPPSKEDIDNARLEISDIMKKLEKEGDIRIRTEA</sequence>
<dbReference type="InterPro" id="IPR011002">
    <property type="entry name" value="FliG_a-hlx"/>
</dbReference>
<dbReference type="Pfam" id="PF01706">
    <property type="entry name" value="FliG_C"/>
    <property type="match status" value="1"/>
</dbReference>
<feature type="domain" description="Flagellar motor switch protein FliG C-terminal" evidence="1">
    <location>
        <begin position="310"/>
        <end position="416"/>
    </location>
</feature>
<dbReference type="GO" id="GO:0006935">
    <property type="term" value="P:chemotaxis"/>
    <property type="evidence" value="ECO:0007669"/>
    <property type="project" value="InterPro"/>
</dbReference>
<dbReference type="InterPro" id="IPR023087">
    <property type="entry name" value="Flg_Motor_Flig_C"/>
</dbReference>
<dbReference type="GO" id="GO:0071973">
    <property type="term" value="P:bacterial-type flagellum-dependent cell motility"/>
    <property type="evidence" value="ECO:0007669"/>
    <property type="project" value="InterPro"/>
</dbReference>
<dbReference type="GO" id="GO:0003774">
    <property type="term" value="F:cytoskeletal motor activity"/>
    <property type="evidence" value="ECO:0007669"/>
    <property type="project" value="InterPro"/>
</dbReference>
<dbReference type="GO" id="GO:0009288">
    <property type="term" value="C:bacterial-type flagellum"/>
    <property type="evidence" value="ECO:0007669"/>
    <property type="project" value="InterPro"/>
</dbReference>
<dbReference type="STRING" id="907348.TresaDRAFT_0457"/>
<keyword evidence="2" id="KW-0966">Cell projection</keyword>
<name>H7EMN5_9SPIR</name>
<dbReference type="Gene3D" id="1.10.220.30">
    <property type="match status" value="1"/>
</dbReference>
<keyword evidence="2" id="KW-0969">Cilium</keyword>
<dbReference type="InterPro" id="IPR000090">
    <property type="entry name" value="Flg_Motor_Flig"/>
</dbReference>
<comment type="caution">
    <text evidence="2">The sequence shown here is derived from an EMBL/GenBank/DDBJ whole genome shotgun (WGS) entry which is preliminary data.</text>
</comment>
<reference evidence="2 3" key="1">
    <citation type="submission" date="2011-09" db="EMBL/GenBank/DDBJ databases">
        <title>The draft genome of Treponema saccharophilum DSM 2985.</title>
        <authorList>
            <consortium name="US DOE Joint Genome Institute (JGI-PGF)"/>
            <person name="Lucas S."/>
            <person name="Copeland A."/>
            <person name="Lapidus A."/>
            <person name="Glavina del Rio T."/>
            <person name="Dalin E."/>
            <person name="Tice H."/>
            <person name="Bruce D."/>
            <person name="Goodwin L."/>
            <person name="Pitluck S."/>
            <person name="Peters L."/>
            <person name="Kyrpides N."/>
            <person name="Mavromatis K."/>
            <person name="Ivanova N."/>
            <person name="Markowitz V."/>
            <person name="Cheng J.-F."/>
            <person name="Hugenholtz P."/>
            <person name="Woyke T."/>
            <person name="Wu D."/>
            <person name="Gronow S."/>
            <person name="Wellnitz S."/>
            <person name="Brambilla E."/>
            <person name="Klenk H.-P."/>
            <person name="Eisen J.A."/>
        </authorList>
    </citation>
    <scope>NUCLEOTIDE SEQUENCE [LARGE SCALE GENOMIC DNA]</scope>
    <source>
        <strain evidence="2 3">DSM 2985</strain>
    </source>
</reference>
<evidence type="ECO:0000313" key="2">
    <source>
        <dbReference type="EMBL" id="EIC01320.1"/>
    </source>
</evidence>